<evidence type="ECO:0000256" key="9">
    <source>
        <dbReference type="ARBA" id="ARBA00023125"/>
    </source>
</evidence>
<evidence type="ECO:0000256" key="7">
    <source>
        <dbReference type="ARBA" id="ARBA00022833"/>
    </source>
</evidence>
<name>A0A922CYE6_MANSE</name>
<evidence type="ECO:0000256" key="2">
    <source>
        <dbReference type="ARBA" id="ARBA00004123"/>
    </source>
</evidence>
<dbReference type="FunFam" id="3.30.160.60:FF:001480">
    <property type="entry name" value="Si:cabz01071911.3"/>
    <property type="match status" value="1"/>
</dbReference>
<keyword evidence="7" id="KW-0862">Zinc</keyword>
<dbReference type="FunFam" id="3.30.160.60:FF:000097">
    <property type="entry name" value="Zinc finger protein"/>
    <property type="match status" value="1"/>
</dbReference>
<dbReference type="Proteomes" id="UP000791440">
    <property type="component" value="Unassembled WGS sequence"/>
</dbReference>
<evidence type="ECO:0000313" key="15">
    <source>
        <dbReference type="Proteomes" id="UP000791440"/>
    </source>
</evidence>
<evidence type="ECO:0000313" key="14">
    <source>
        <dbReference type="EMBL" id="KAG6462982.1"/>
    </source>
</evidence>
<evidence type="ECO:0000256" key="4">
    <source>
        <dbReference type="ARBA" id="ARBA00022723"/>
    </source>
</evidence>
<evidence type="ECO:0000256" key="11">
    <source>
        <dbReference type="ARBA" id="ARBA00023242"/>
    </source>
</evidence>
<dbReference type="EMBL" id="JH668917">
    <property type="protein sequence ID" value="KAG6462982.1"/>
    <property type="molecule type" value="Genomic_DNA"/>
</dbReference>
<keyword evidence="9" id="KW-0238">DNA-binding</keyword>
<dbReference type="PANTHER" id="PTHR23235:SF142">
    <property type="entry name" value="ZINC FINGER PROTEIN 384"/>
    <property type="match status" value="1"/>
</dbReference>
<evidence type="ECO:0000256" key="8">
    <source>
        <dbReference type="ARBA" id="ARBA00023015"/>
    </source>
</evidence>
<evidence type="ECO:0000256" key="5">
    <source>
        <dbReference type="ARBA" id="ARBA00022737"/>
    </source>
</evidence>
<organism evidence="14 15">
    <name type="scientific">Manduca sexta</name>
    <name type="common">Tobacco hawkmoth</name>
    <name type="synonym">Tobacco hornworm</name>
    <dbReference type="NCBI Taxonomy" id="7130"/>
    <lineage>
        <taxon>Eukaryota</taxon>
        <taxon>Metazoa</taxon>
        <taxon>Ecdysozoa</taxon>
        <taxon>Arthropoda</taxon>
        <taxon>Hexapoda</taxon>
        <taxon>Insecta</taxon>
        <taxon>Pterygota</taxon>
        <taxon>Neoptera</taxon>
        <taxon>Endopterygota</taxon>
        <taxon>Lepidoptera</taxon>
        <taxon>Glossata</taxon>
        <taxon>Ditrysia</taxon>
        <taxon>Bombycoidea</taxon>
        <taxon>Sphingidae</taxon>
        <taxon>Sphinginae</taxon>
        <taxon>Sphingini</taxon>
        <taxon>Manduca</taxon>
    </lineage>
</organism>
<dbReference type="AlphaFoldDB" id="A0A922CYE6"/>
<evidence type="ECO:0000256" key="3">
    <source>
        <dbReference type="ARBA" id="ARBA00006991"/>
    </source>
</evidence>
<accession>A0A922CYE6</accession>
<reference evidence="14" key="1">
    <citation type="journal article" date="2016" name="Insect Biochem. Mol. Biol.">
        <title>Multifaceted biological insights from a draft genome sequence of the tobacco hornworm moth, Manduca sexta.</title>
        <authorList>
            <person name="Kanost M.R."/>
            <person name="Arrese E.L."/>
            <person name="Cao X."/>
            <person name="Chen Y.R."/>
            <person name="Chellapilla S."/>
            <person name="Goldsmith M.R."/>
            <person name="Grosse-Wilde E."/>
            <person name="Heckel D.G."/>
            <person name="Herndon N."/>
            <person name="Jiang H."/>
            <person name="Papanicolaou A."/>
            <person name="Qu J."/>
            <person name="Soulages J.L."/>
            <person name="Vogel H."/>
            <person name="Walters J."/>
            <person name="Waterhouse R.M."/>
            <person name="Ahn S.J."/>
            <person name="Almeida F.C."/>
            <person name="An C."/>
            <person name="Aqrawi P."/>
            <person name="Bretschneider A."/>
            <person name="Bryant W.B."/>
            <person name="Bucks S."/>
            <person name="Chao H."/>
            <person name="Chevignon G."/>
            <person name="Christen J.M."/>
            <person name="Clarke D.F."/>
            <person name="Dittmer N.T."/>
            <person name="Ferguson L.C.F."/>
            <person name="Garavelou S."/>
            <person name="Gordon K.H.J."/>
            <person name="Gunaratna R.T."/>
            <person name="Han Y."/>
            <person name="Hauser F."/>
            <person name="He Y."/>
            <person name="Heidel-Fischer H."/>
            <person name="Hirsh A."/>
            <person name="Hu Y."/>
            <person name="Jiang H."/>
            <person name="Kalra D."/>
            <person name="Klinner C."/>
            <person name="Konig C."/>
            <person name="Kovar C."/>
            <person name="Kroll A.R."/>
            <person name="Kuwar S.S."/>
            <person name="Lee S.L."/>
            <person name="Lehman R."/>
            <person name="Li K."/>
            <person name="Li Z."/>
            <person name="Liang H."/>
            <person name="Lovelace S."/>
            <person name="Lu Z."/>
            <person name="Mansfield J.H."/>
            <person name="McCulloch K.J."/>
            <person name="Mathew T."/>
            <person name="Morton B."/>
            <person name="Muzny D.M."/>
            <person name="Neunemann D."/>
            <person name="Ongeri F."/>
            <person name="Pauchet Y."/>
            <person name="Pu L.L."/>
            <person name="Pyrousis I."/>
            <person name="Rao X.J."/>
            <person name="Redding A."/>
            <person name="Roesel C."/>
            <person name="Sanchez-Gracia A."/>
            <person name="Schaack S."/>
            <person name="Shukla A."/>
            <person name="Tetreau G."/>
            <person name="Wang Y."/>
            <person name="Xiong G.H."/>
            <person name="Traut W."/>
            <person name="Walsh T.K."/>
            <person name="Worley K.C."/>
            <person name="Wu D."/>
            <person name="Wu W."/>
            <person name="Wu Y.Q."/>
            <person name="Zhang X."/>
            <person name="Zou Z."/>
            <person name="Zucker H."/>
            <person name="Briscoe A.D."/>
            <person name="Burmester T."/>
            <person name="Clem R.J."/>
            <person name="Feyereisen R."/>
            <person name="Grimmelikhuijzen C.J.P."/>
            <person name="Hamodrakas S.J."/>
            <person name="Hansson B.S."/>
            <person name="Huguet E."/>
            <person name="Jermiin L.S."/>
            <person name="Lan Q."/>
            <person name="Lehman H.K."/>
            <person name="Lorenzen M."/>
            <person name="Merzendorfer H."/>
            <person name="Michalopoulos I."/>
            <person name="Morton D.B."/>
            <person name="Muthukrishnan S."/>
            <person name="Oakeshott J.G."/>
            <person name="Palmer W."/>
            <person name="Park Y."/>
            <person name="Passarelli A.L."/>
            <person name="Rozas J."/>
            <person name="Schwartz L.M."/>
            <person name="Smith W."/>
            <person name="Southgate A."/>
            <person name="Vilcinskas A."/>
            <person name="Vogt R."/>
            <person name="Wang P."/>
            <person name="Werren J."/>
            <person name="Yu X.Q."/>
            <person name="Zhou J.J."/>
            <person name="Brown S.J."/>
            <person name="Scherer S.E."/>
            <person name="Richards S."/>
            <person name="Blissard G.W."/>
        </authorList>
    </citation>
    <scope>NUCLEOTIDE SEQUENCE</scope>
</reference>
<proteinExistence type="inferred from homology"/>
<dbReference type="Pfam" id="PF00096">
    <property type="entry name" value="zf-C2H2"/>
    <property type="match status" value="2"/>
</dbReference>
<dbReference type="GO" id="GO:0000978">
    <property type="term" value="F:RNA polymerase II cis-regulatory region sequence-specific DNA binding"/>
    <property type="evidence" value="ECO:0007669"/>
    <property type="project" value="TreeGrafter"/>
</dbReference>
<dbReference type="PROSITE" id="PS50157">
    <property type="entry name" value="ZINC_FINGER_C2H2_2"/>
    <property type="match status" value="2"/>
</dbReference>
<dbReference type="GO" id="GO:0005634">
    <property type="term" value="C:nucleus"/>
    <property type="evidence" value="ECO:0007669"/>
    <property type="project" value="UniProtKB-SubCell"/>
</dbReference>
<gene>
    <name evidence="14" type="ORF">O3G_MSEX013588</name>
</gene>
<feature type="domain" description="C2H2-type" evidence="13">
    <location>
        <begin position="44"/>
        <end position="72"/>
    </location>
</feature>
<keyword evidence="10" id="KW-0804">Transcription</keyword>
<comment type="subcellular location">
    <subcellularLocation>
        <location evidence="2">Nucleus</location>
    </subcellularLocation>
</comment>
<protein>
    <recommendedName>
        <fullName evidence="13">C2H2-type domain-containing protein</fullName>
    </recommendedName>
</protein>
<keyword evidence="5" id="KW-0677">Repeat</keyword>
<keyword evidence="8" id="KW-0805">Transcription regulation</keyword>
<keyword evidence="15" id="KW-1185">Reference proteome</keyword>
<evidence type="ECO:0000256" key="6">
    <source>
        <dbReference type="ARBA" id="ARBA00022771"/>
    </source>
</evidence>
<dbReference type="PANTHER" id="PTHR23235">
    <property type="entry name" value="KRUEPPEL-LIKE TRANSCRIPTION FACTOR"/>
    <property type="match status" value="1"/>
</dbReference>
<keyword evidence="6 12" id="KW-0863">Zinc-finger</keyword>
<keyword evidence="11" id="KW-0539">Nucleus</keyword>
<reference evidence="14" key="2">
    <citation type="submission" date="2020-12" db="EMBL/GenBank/DDBJ databases">
        <authorList>
            <person name="Kanost M."/>
        </authorList>
    </citation>
    <scope>NUCLEOTIDE SEQUENCE</scope>
</reference>
<comment type="function">
    <text evidence="1">May be involved in transcriptional regulation.</text>
</comment>
<keyword evidence="4" id="KW-0479">Metal-binding</keyword>
<evidence type="ECO:0000259" key="13">
    <source>
        <dbReference type="PROSITE" id="PS50157"/>
    </source>
</evidence>
<dbReference type="GO" id="GO:0000981">
    <property type="term" value="F:DNA-binding transcription factor activity, RNA polymerase II-specific"/>
    <property type="evidence" value="ECO:0007669"/>
    <property type="project" value="TreeGrafter"/>
</dbReference>
<sequence length="95" mass="11443">MNLFLFSFRHTGNKAYKCELCQVSFYTHSDLRRHRRVHTREKPFSCPTCSQRFTHSPSLNKHMQTVHGVDYKWGDMKWKQTKYFKVVVKKDAFVV</sequence>
<evidence type="ECO:0000256" key="12">
    <source>
        <dbReference type="PROSITE-ProRule" id="PRU00042"/>
    </source>
</evidence>
<dbReference type="InterPro" id="IPR013087">
    <property type="entry name" value="Znf_C2H2_type"/>
</dbReference>
<comment type="caution">
    <text evidence="14">The sequence shown here is derived from an EMBL/GenBank/DDBJ whole genome shotgun (WGS) entry which is preliminary data.</text>
</comment>
<comment type="similarity">
    <text evidence="3">Belongs to the krueppel C2H2-type zinc-finger protein family.</text>
</comment>
<dbReference type="PROSITE" id="PS00028">
    <property type="entry name" value="ZINC_FINGER_C2H2_1"/>
    <property type="match status" value="2"/>
</dbReference>
<feature type="domain" description="C2H2-type" evidence="13">
    <location>
        <begin position="16"/>
        <end position="43"/>
    </location>
</feature>
<evidence type="ECO:0000256" key="1">
    <source>
        <dbReference type="ARBA" id="ARBA00003767"/>
    </source>
</evidence>
<dbReference type="GO" id="GO:0008270">
    <property type="term" value="F:zinc ion binding"/>
    <property type="evidence" value="ECO:0007669"/>
    <property type="project" value="UniProtKB-KW"/>
</dbReference>
<evidence type="ECO:0000256" key="10">
    <source>
        <dbReference type="ARBA" id="ARBA00023163"/>
    </source>
</evidence>
<dbReference type="SMART" id="SM00355">
    <property type="entry name" value="ZnF_C2H2"/>
    <property type="match status" value="2"/>
</dbReference>